<evidence type="ECO:0000313" key="15">
    <source>
        <dbReference type="Proteomes" id="UP000499080"/>
    </source>
</evidence>
<reference evidence="14 15" key="1">
    <citation type="journal article" date="2019" name="Sci. Rep.">
        <title>Orb-weaving spider Araneus ventricosus genome elucidates the spidroin gene catalogue.</title>
        <authorList>
            <person name="Kono N."/>
            <person name="Nakamura H."/>
            <person name="Ohtoshi R."/>
            <person name="Moran D.A.P."/>
            <person name="Shinohara A."/>
            <person name="Yoshida Y."/>
            <person name="Fujiwara M."/>
            <person name="Mori M."/>
            <person name="Tomita M."/>
            <person name="Arakawa K."/>
        </authorList>
    </citation>
    <scope>NUCLEOTIDE SEQUENCE [LARGE SCALE GENOMIC DNA]</scope>
</reference>
<dbReference type="AlphaFoldDB" id="A0A4Y2WUW1"/>
<comment type="caution">
    <text evidence="14">The sequence shown here is derived from an EMBL/GenBank/DDBJ whole genome shotgun (WGS) entry which is preliminary data.</text>
</comment>
<dbReference type="GO" id="GO:0005667">
    <property type="term" value="C:transcription regulator complex"/>
    <property type="evidence" value="ECO:0007669"/>
    <property type="project" value="TreeGrafter"/>
</dbReference>
<name>A0A4Y2WUW1_ARAVE</name>
<dbReference type="GO" id="GO:0005634">
    <property type="term" value="C:nucleus"/>
    <property type="evidence" value="ECO:0007669"/>
    <property type="project" value="UniProtKB-SubCell"/>
</dbReference>
<dbReference type="GO" id="GO:0031490">
    <property type="term" value="F:chromatin DNA binding"/>
    <property type="evidence" value="ECO:0007669"/>
    <property type="project" value="TreeGrafter"/>
</dbReference>
<protein>
    <recommendedName>
        <fullName evidence="2">histone acetyltransferase</fullName>
        <ecNumber evidence="2">2.3.1.48</ecNumber>
    </recommendedName>
</protein>
<feature type="zinc finger region" description="TAZ-type" evidence="12">
    <location>
        <begin position="95"/>
        <end position="184"/>
    </location>
</feature>
<keyword evidence="4 12" id="KW-0479">Metal-binding</keyword>
<dbReference type="PANTHER" id="PTHR13808:SF1">
    <property type="entry name" value="HISTONE ACETYLTRANSFERASE"/>
    <property type="match status" value="1"/>
</dbReference>
<gene>
    <name evidence="14" type="primary">Crebbp_5</name>
    <name evidence="14" type="ORF">AVEN_10964_1</name>
</gene>
<feature type="domain" description="TAZ-type" evidence="13">
    <location>
        <begin position="95"/>
        <end position="184"/>
    </location>
</feature>
<evidence type="ECO:0000256" key="12">
    <source>
        <dbReference type="PROSITE-ProRule" id="PRU00203"/>
    </source>
</evidence>
<dbReference type="PROSITE" id="PS50134">
    <property type="entry name" value="ZF_TAZ"/>
    <property type="match status" value="1"/>
</dbReference>
<evidence type="ECO:0000259" key="13">
    <source>
        <dbReference type="PROSITE" id="PS50134"/>
    </source>
</evidence>
<dbReference type="PANTHER" id="PTHR13808">
    <property type="entry name" value="CBP/P300-RELATED"/>
    <property type="match status" value="1"/>
</dbReference>
<dbReference type="GO" id="GO:0008270">
    <property type="term" value="F:zinc ion binding"/>
    <property type="evidence" value="ECO:0007669"/>
    <property type="project" value="UniProtKB-KW"/>
</dbReference>
<keyword evidence="9" id="KW-0804">Transcription</keyword>
<dbReference type="GO" id="GO:0004402">
    <property type="term" value="F:histone acetyltransferase activity"/>
    <property type="evidence" value="ECO:0007669"/>
    <property type="project" value="InterPro"/>
</dbReference>
<dbReference type="GO" id="GO:0045944">
    <property type="term" value="P:positive regulation of transcription by RNA polymerase II"/>
    <property type="evidence" value="ECO:0007669"/>
    <property type="project" value="TreeGrafter"/>
</dbReference>
<dbReference type="InterPro" id="IPR013178">
    <property type="entry name" value="Histone_AcTrfase_Rtt109/CBP"/>
</dbReference>
<dbReference type="OrthoDB" id="6428455at2759"/>
<evidence type="ECO:0000256" key="9">
    <source>
        <dbReference type="ARBA" id="ARBA00023163"/>
    </source>
</evidence>
<keyword evidence="6 12" id="KW-0862">Zinc</keyword>
<sequence length="211" mass="24016">FKLLKEIQKTPEEDLGSELISLSSERLDAQTWCLDFLSLDLVSSKEDDRSWVTINTDFDLYVNSFDKGGHNIKTEELGSGLDDSSTCDQKQTNPQESRRLTIQHCLQSLEHVCQCKDFNCRLPSCQNMKMAVEHAESCKWKTNGGCFFYVQLVALSGHHTKHCQYVKTIVHILHADSAIICEYSNMRLTFGQCTGGMRDSDVLKVLKRDKN</sequence>
<evidence type="ECO:0000256" key="7">
    <source>
        <dbReference type="ARBA" id="ARBA00022853"/>
    </source>
</evidence>
<evidence type="ECO:0000313" key="14">
    <source>
        <dbReference type="EMBL" id="GBO40576.1"/>
    </source>
</evidence>
<dbReference type="GO" id="GO:0000123">
    <property type="term" value="C:histone acetyltransferase complex"/>
    <property type="evidence" value="ECO:0007669"/>
    <property type="project" value="TreeGrafter"/>
</dbReference>
<evidence type="ECO:0000256" key="2">
    <source>
        <dbReference type="ARBA" id="ARBA00013184"/>
    </source>
</evidence>
<keyword evidence="5 12" id="KW-0863">Zinc-finger</keyword>
<dbReference type="SUPFAM" id="SSF57933">
    <property type="entry name" value="TAZ domain"/>
    <property type="match status" value="1"/>
</dbReference>
<evidence type="ECO:0000256" key="3">
    <source>
        <dbReference type="ARBA" id="ARBA00022679"/>
    </source>
</evidence>
<comment type="subcellular location">
    <subcellularLocation>
        <location evidence="1">Nucleus</location>
    </subcellularLocation>
</comment>
<dbReference type="SMART" id="SM00551">
    <property type="entry name" value="ZnF_TAZ"/>
    <property type="match status" value="1"/>
</dbReference>
<dbReference type="Pfam" id="PF02135">
    <property type="entry name" value="zf-TAZ"/>
    <property type="match status" value="1"/>
</dbReference>
<dbReference type="GO" id="GO:0003713">
    <property type="term" value="F:transcription coactivator activity"/>
    <property type="evidence" value="ECO:0007669"/>
    <property type="project" value="TreeGrafter"/>
</dbReference>
<evidence type="ECO:0000256" key="8">
    <source>
        <dbReference type="ARBA" id="ARBA00023015"/>
    </source>
</evidence>
<evidence type="ECO:0000256" key="1">
    <source>
        <dbReference type="ARBA" id="ARBA00004123"/>
    </source>
</evidence>
<dbReference type="Gene3D" id="1.20.1020.10">
    <property type="entry name" value="TAZ domain"/>
    <property type="match status" value="1"/>
</dbReference>
<proteinExistence type="predicted"/>
<dbReference type="InterPro" id="IPR000197">
    <property type="entry name" value="Znf_TAZ"/>
</dbReference>
<organism evidence="14 15">
    <name type="scientific">Araneus ventricosus</name>
    <name type="common">Orbweaver spider</name>
    <name type="synonym">Epeira ventricosa</name>
    <dbReference type="NCBI Taxonomy" id="182803"/>
    <lineage>
        <taxon>Eukaryota</taxon>
        <taxon>Metazoa</taxon>
        <taxon>Ecdysozoa</taxon>
        <taxon>Arthropoda</taxon>
        <taxon>Chelicerata</taxon>
        <taxon>Arachnida</taxon>
        <taxon>Araneae</taxon>
        <taxon>Araneomorphae</taxon>
        <taxon>Entelegynae</taxon>
        <taxon>Araneoidea</taxon>
        <taxon>Araneidae</taxon>
        <taxon>Araneus</taxon>
    </lineage>
</organism>
<evidence type="ECO:0000256" key="4">
    <source>
        <dbReference type="ARBA" id="ARBA00022723"/>
    </source>
</evidence>
<evidence type="ECO:0000256" key="10">
    <source>
        <dbReference type="ARBA" id="ARBA00023242"/>
    </source>
</evidence>
<accession>A0A4Y2WUW1</accession>
<evidence type="ECO:0000256" key="5">
    <source>
        <dbReference type="ARBA" id="ARBA00022771"/>
    </source>
</evidence>
<keyword evidence="8" id="KW-0805">Transcription regulation</keyword>
<comment type="catalytic activity">
    <reaction evidence="11">
        <text>L-lysyl-[protein] + acetyl-CoA = N(6)-acetyl-L-lysyl-[protein] + CoA + H(+)</text>
        <dbReference type="Rhea" id="RHEA:45948"/>
        <dbReference type="Rhea" id="RHEA-COMP:9752"/>
        <dbReference type="Rhea" id="RHEA-COMP:10731"/>
        <dbReference type="ChEBI" id="CHEBI:15378"/>
        <dbReference type="ChEBI" id="CHEBI:29969"/>
        <dbReference type="ChEBI" id="CHEBI:57287"/>
        <dbReference type="ChEBI" id="CHEBI:57288"/>
        <dbReference type="ChEBI" id="CHEBI:61930"/>
        <dbReference type="EC" id="2.3.1.48"/>
    </reaction>
</comment>
<feature type="non-terminal residue" evidence="14">
    <location>
        <position position="1"/>
    </location>
</feature>
<dbReference type="Proteomes" id="UP000499080">
    <property type="component" value="Unassembled WGS sequence"/>
</dbReference>
<keyword evidence="3" id="KW-0808">Transferase</keyword>
<dbReference type="EMBL" id="BGPR01065839">
    <property type="protein sequence ID" value="GBO40576.1"/>
    <property type="molecule type" value="Genomic_DNA"/>
</dbReference>
<dbReference type="EC" id="2.3.1.48" evidence="2"/>
<keyword evidence="7" id="KW-0156">Chromatin regulator</keyword>
<evidence type="ECO:0000256" key="6">
    <source>
        <dbReference type="ARBA" id="ARBA00022833"/>
    </source>
</evidence>
<keyword evidence="10" id="KW-0539">Nucleus</keyword>
<keyword evidence="15" id="KW-1185">Reference proteome</keyword>
<evidence type="ECO:0000256" key="11">
    <source>
        <dbReference type="ARBA" id="ARBA00048017"/>
    </source>
</evidence>
<dbReference type="InterPro" id="IPR035898">
    <property type="entry name" value="TAZ_dom_sf"/>
</dbReference>